<dbReference type="Proteomes" id="UP000029628">
    <property type="component" value="Unassembled WGS sequence"/>
</dbReference>
<gene>
    <name evidence="8" type="ORF">HMPREF0872_07880</name>
</gene>
<keyword evidence="3 5" id="KW-1133">Transmembrane helix</keyword>
<evidence type="ECO:0000256" key="5">
    <source>
        <dbReference type="SAM" id="Phobius"/>
    </source>
</evidence>
<proteinExistence type="predicted"/>
<feature type="domain" description="NfeD integral membrane" evidence="7">
    <location>
        <begin position="6"/>
        <end position="66"/>
    </location>
</feature>
<evidence type="ECO:0000256" key="3">
    <source>
        <dbReference type="ARBA" id="ARBA00022989"/>
    </source>
</evidence>
<dbReference type="InterPro" id="IPR056739">
    <property type="entry name" value="NfeD_membrane"/>
</dbReference>
<evidence type="ECO:0000313" key="8">
    <source>
        <dbReference type="EMBL" id="KGF46548.1"/>
    </source>
</evidence>
<name>A0A096AHD2_9FIRM</name>
<evidence type="ECO:0000259" key="6">
    <source>
        <dbReference type="Pfam" id="PF01957"/>
    </source>
</evidence>
<dbReference type="InterPro" id="IPR012340">
    <property type="entry name" value="NA-bd_OB-fold"/>
</dbReference>
<dbReference type="Gene3D" id="2.40.50.140">
    <property type="entry name" value="Nucleic acid-binding proteins"/>
    <property type="match status" value="1"/>
</dbReference>
<feature type="transmembrane region" description="Helical" evidence="5">
    <location>
        <begin position="7"/>
        <end position="36"/>
    </location>
</feature>
<dbReference type="AlphaFoldDB" id="A0A096AHD2"/>
<evidence type="ECO:0000256" key="4">
    <source>
        <dbReference type="ARBA" id="ARBA00023136"/>
    </source>
</evidence>
<sequence>MDILYYFIVGICLLALELFVPGGILGIIGYLCIMWGLYDLLGHTMETVLILLGISLVLSIVLLIVVNYFPQTWFGRHFTLNLRFTSDTGYTSNERMFDLVGKKGVAHTVLRPSGTARIDDMLVDVVTEGDFISAGTPIVVYKVLGSRIIVRMDTNVHR</sequence>
<dbReference type="Pfam" id="PF24961">
    <property type="entry name" value="NfeD_membrane"/>
    <property type="match status" value="1"/>
</dbReference>
<dbReference type="EMBL" id="JRNT01000036">
    <property type="protein sequence ID" value="KGF46548.1"/>
    <property type="molecule type" value="Genomic_DNA"/>
</dbReference>
<reference evidence="8 9" key="1">
    <citation type="submission" date="2014-07" db="EMBL/GenBank/DDBJ databases">
        <authorList>
            <person name="McCorrison J."/>
            <person name="Sanka R."/>
            <person name="Torralba M."/>
            <person name="Gillis M."/>
            <person name="Haft D.H."/>
            <person name="Methe B."/>
            <person name="Sutton G."/>
            <person name="Nelson K.E."/>
        </authorList>
    </citation>
    <scope>NUCLEOTIDE SEQUENCE [LARGE SCALE GENOMIC DNA]</scope>
    <source>
        <strain evidence="8 9">DNF00314</strain>
    </source>
</reference>
<comment type="subcellular location">
    <subcellularLocation>
        <location evidence="1">Membrane</location>
        <topology evidence="1">Multi-pass membrane protein</topology>
    </subcellularLocation>
</comment>
<dbReference type="PANTHER" id="PTHR33507">
    <property type="entry name" value="INNER MEMBRANE PROTEIN YBBJ"/>
    <property type="match status" value="1"/>
</dbReference>
<protein>
    <submittedName>
        <fullName evidence="8">Nodulation efficiency protein D</fullName>
    </submittedName>
</protein>
<comment type="caution">
    <text evidence="8">The sequence shown here is derived from an EMBL/GenBank/DDBJ whole genome shotgun (WGS) entry which is preliminary data.</text>
</comment>
<evidence type="ECO:0000256" key="2">
    <source>
        <dbReference type="ARBA" id="ARBA00022692"/>
    </source>
</evidence>
<evidence type="ECO:0000313" key="9">
    <source>
        <dbReference type="Proteomes" id="UP000029628"/>
    </source>
</evidence>
<feature type="transmembrane region" description="Helical" evidence="5">
    <location>
        <begin position="48"/>
        <end position="69"/>
    </location>
</feature>
<dbReference type="Pfam" id="PF01957">
    <property type="entry name" value="NfeD"/>
    <property type="match status" value="1"/>
</dbReference>
<feature type="domain" description="NfeD-like C-terminal" evidence="6">
    <location>
        <begin position="99"/>
        <end position="151"/>
    </location>
</feature>
<dbReference type="InterPro" id="IPR002810">
    <property type="entry name" value="NfeD-like_C"/>
</dbReference>
<organism evidence="8 9">
    <name type="scientific">Veillonella montpellierensis DNF00314</name>
    <dbReference type="NCBI Taxonomy" id="1401067"/>
    <lineage>
        <taxon>Bacteria</taxon>
        <taxon>Bacillati</taxon>
        <taxon>Bacillota</taxon>
        <taxon>Negativicutes</taxon>
        <taxon>Veillonellales</taxon>
        <taxon>Veillonellaceae</taxon>
        <taxon>Veillonella</taxon>
    </lineage>
</organism>
<dbReference type="eggNOG" id="COG1030">
    <property type="taxonomic scope" value="Bacteria"/>
</dbReference>
<keyword evidence="9" id="KW-1185">Reference proteome</keyword>
<accession>A0A096AHD2</accession>
<evidence type="ECO:0000256" key="1">
    <source>
        <dbReference type="ARBA" id="ARBA00004141"/>
    </source>
</evidence>
<keyword evidence="4 5" id="KW-0472">Membrane</keyword>
<dbReference type="GO" id="GO:0005886">
    <property type="term" value="C:plasma membrane"/>
    <property type="evidence" value="ECO:0007669"/>
    <property type="project" value="TreeGrafter"/>
</dbReference>
<evidence type="ECO:0000259" key="7">
    <source>
        <dbReference type="Pfam" id="PF24961"/>
    </source>
</evidence>
<dbReference type="RefSeq" id="WP_038153093.1">
    <property type="nucleotide sequence ID" value="NZ_JRNT01000036.1"/>
</dbReference>
<keyword evidence="2 5" id="KW-0812">Transmembrane</keyword>
<dbReference type="InterPro" id="IPR052165">
    <property type="entry name" value="Membrane_assoc_protease"/>
</dbReference>
<dbReference type="PANTHER" id="PTHR33507:SF3">
    <property type="entry name" value="INNER MEMBRANE PROTEIN YBBJ"/>
    <property type="match status" value="1"/>
</dbReference>